<feature type="transmembrane region" description="Helical" evidence="6">
    <location>
        <begin position="340"/>
        <end position="358"/>
    </location>
</feature>
<evidence type="ECO:0000256" key="5">
    <source>
        <dbReference type="SAM" id="MobiDB-lite"/>
    </source>
</evidence>
<dbReference type="Pfam" id="PF04932">
    <property type="entry name" value="Wzy_C"/>
    <property type="match status" value="1"/>
</dbReference>
<reference evidence="8" key="1">
    <citation type="submission" date="2022-12" db="EMBL/GenBank/DDBJ databases">
        <title>Paraconexibacter alkalitolerans sp. nov. and Baekduia alba sp. nov., isolated from soil and emended description of the genera Paraconexibacter (Chun et al., 2020) and Baekduia (An et al., 2020).</title>
        <authorList>
            <person name="Vieira S."/>
            <person name="Huber K.J."/>
            <person name="Geppert A."/>
            <person name="Wolf J."/>
            <person name="Neumann-Schaal M."/>
            <person name="Muesken M."/>
            <person name="Overmann J."/>
        </authorList>
    </citation>
    <scope>NUCLEOTIDE SEQUENCE</scope>
    <source>
        <strain evidence="8">AEG42_29</strain>
    </source>
</reference>
<feature type="transmembrane region" description="Helical" evidence="6">
    <location>
        <begin position="56"/>
        <end position="77"/>
    </location>
</feature>
<accession>A0AAU7B2N3</accession>
<feature type="transmembrane region" description="Helical" evidence="6">
    <location>
        <begin position="301"/>
        <end position="320"/>
    </location>
</feature>
<comment type="subcellular location">
    <subcellularLocation>
        <location evidence="1">Membrane</location>
        <topology evidence="1">Multi-pass membrane protein</topology>
    </subcellularLocation>
</comment>
<feature type="transmembrane region" description="Helical" evidence="6">
    <location>
        <begin position="143"/>
        <end position="161"/>
    </location>
</feature>
<feature type="compositionally biased region" description="Low complexity" evidence="5">
    <location>
        <begin position="778"/>
        <end position="814"/>
    </location>
</feature>
<dbReference type="AlphaFoldDB" id="A0AAU7B2N3"/>
<dbReference type="PANTHER" id="PTHR37422:SF13">
    <property type="entry name" value="LIPOPOLYSACCHARIDE BIOSYNTHESIS PROTEIN PA4999-RELATED"/>
    <property type="match status" value="1"/>
</dbReference>
<evidence type="ECO:0000256" key="4">
    <source>
        <dbReference type="ARBA" id="ARBA00023136"/>
    </source>
</evidence>
<dbReference type="SUPFAM" id="SSF48452">
    <property type="entry name" value="TPR-like"/>
    <property type="match status" value="1"/>
</dbReference>
<feature type="region of interest" description="Disordered" evidence="5">
    <location>
        <begin position="526"/>
        <end position="545"/>
    </location>
</feature>
<dbReference type="KEGG" id="parq:DSM112329_04831"/>
<protein>
    <recommendedName>
        <fullName evidence="7">O-antigen ligase-related domain-containing protein</fullName>
    </recommendedName>
</protein>
<feature type="transmembrane region" description="Helical" evidence="6">
    <location>
        <begin position="262"/>
        <end position="281"/>
    </location>
</feature>
<evidence type="ECO:0000259" key="7">
    <source>
        <dbReference type="Pfam" id="PF04932"/>
    </source>
</evidence>
<feature type="transmembrane region" description="Helical" evidence="6">
    <location>
        <begin position="216"/>
        <end position="233"/>
    </location>
</feature>
<proteinExistence type="predicted"/>
<organism evidence="8">
    <name type="scientific">Paraconexibacter sp. AEG42_29</name>
    <dbReference type="NCBI Taxonomy" id="2997339"/>
    <lineage>
        <taxon>Bacteria</taxon>
        <taxon>Bacillati</taxon>
        <taxon>Actinomycetota</taxon>
        <taxon>Thermoleophilia</taxon>
        <taxon>Solirubrobacterales</taxon>
        <taxon>Paraconexibacteraceae</taxon>
        <taxon>Paraconexibacter</taxon>
    </lineage>
</organism>
<evidence type="ECO:0000256" key="2">
    <source>
        <dbReference type="ARBA" id="ARBA00022692"/>
    </source>
</evidence>
<evidence type="ECO:0000313" key="8">
    <source>
        <dbReference type="EMBL" id="XAY07937.1"/>
    </source>
</evidence>
<keyword evidence="4 6" id="KW-0472">Membrane</keyword>
<feature type="transmembrane region" description="Helical" evidence="6">
    <location>
        <begin position="189"/>
        <end position="209"/>
    </location>
</feature>
<feature type="compositionally biased region" description="Low complexity" evidence="5">
    <location>
        <begin position="719"/>
        <end position="771"/>
    </location>
</feature>
<feature type="transmembrane region" description="Helical" evidence="6">
    <location>
        <begin position="239"/>
        <end position="255"/>
    </location>
</feature>
<dbReference type="InterPro" id="IPR051533">
    <property type="entry name" value="WaaL-like"/>
</dbReference>
<sequence length="814" mass="82520">MAHSGSLPTSVGPHRPAGLTASRAPFGLLVALLITTTYAVFAHGATDTPSETRVQLALAVLALPTVGALAVGGRTALRADGLRSARVGLLLLLAFAVWSALTMLWSVAPSSTWTEVNRAVAYALMAGLGFVVAANLPRALERLAVGFLGLVVVVALYGLGIKTIPGVNLLGVDFNQAGTLSRLQSPLDYWNALGLLLAMGIPVALRIAGDVTRGRAARIGAVLAIYVLIIDIGMTYSRGAIVAVAVSLVVLAVLGRDRLATLVAAVVAALAAAGPLALALTKDGLSTSGIPLGTRIHDGRQLLALTALVAVIVIAVVAALLRHEDRLRWPAARTATVGRLIVVALSAVVLLGVLGATAGTRGLPGNVHQVVRDFTIPTADKQTDPSRLTTTTSGNRWIWWNEALGAWSDKPLGGYGAGSFRTTHLFYRPNTIAVSQPHSVPLQFLAETGLIGLLLAYGGLGALFFAAVARVRALPDGRERELGVALLAAAIAWVVHGLFEWDWDIPGVTLPALLLLGAVAGVTRSGDAPGSGPGPGPGPGLGAAAAPGPPRVVVFVDPEREGRLRPATVAGVVAVTIALFAYATSAILPAWSASKSDAAQAAIGQDAVTDDQLRSAAAKADLAARLDPVSIEPLLVSATIAQRRGRDLEAREDLLEAVGRQPDSSRAWNALAALALPLADRQGFIDATARALELDPHNPFLRTLAARAISFATPPGESATATGTPLPAAAGSAATPAPAAATGTVTPDPASPIAGAPGTDPGSTPPGSVTGSPPPGTTTPGVTPGVTPGTTTPGTTTPGEATPGTTAPAAPTTP</sequence>
<dbReference type="InterPro" id="IPR007016">
    <property type="entry name" value="O-antigen_ligase-rel_domated"/>
</dbReference>
<feature type="transmembrane region" description="Helical" evidence="6">
    <location>
        <begin position="449"/>
        <end position="469"/>
    </location>
</feature>
<dbReference type="PANTHER" id="PTHR37422">
    <property type="entry name" value="TEICHURONIC ACID BIOSYNTHESIS PROTEIN TUAE"/>
    <property type="match status" value="1"/>
</dbReference>
<feature type="transmembrane region" description="Helical" evidence="6">
    <location>
        <begin position="505"/>
        <end position="523"/>
    </location>
</feature>
<feature type="transmembrane region" description="Helical" evidence="6">
    <location>
        <begin position="24"/>
        <end position="44"/>
    </location>
</feature>
<feature type="transmembrane region" description="Helical" evidence="6">
    <location>
        <begin position="569"/>
        <end position="591"/>
    </location>
</feature>
<feature type="region of interest" description="Disordered" evidence="5">
    <location>
        <begin position="714"/>
        <end position="814"/>
    </location>
</feature>
<feature type="transmembrane region" description="Helical" evidence="6">
    <location>
        <begin position="89"/>
        <end position="107"/>
    </location>
</feature>
<gene>
    <name evidence="8" type="ORF">DSM112329_04831</name>
</gene>
<dbReference type="Gene3D" id="1.25.40.10">
    <property type="entry name" value="Tetratricopeptide repeat domain"/>
    <property type="match status" value="1"/>
</dbReference>
<dbReference type="GO" id="GO:0016020">
    <property type="term" value="C:membrane"/>
    <property type="evidence" value="ECO:0007669"/>
    <property type="project" value="UniProtKB-SubCell"/>
</dbReference>
<feature type="transmembrane region" description="Helical" evidence="6">
    <location>
        <begin position="481"/>
        <end position="499"/>
    </location>
</feature>
<dbReference type="InterPro" id="IPR011990">
    <property type="entry name" value="TPR-like_helical_dom_sf"/>
</dbReference>
<evidence type="ECO:0000256" key="1">
    <source>
        <dbReference type="ARBA" id="ARBA00004141"/>
    </source>
</evidence>
<name>A0AAU7B2N3_9ACTN</name>
<feature type="transmembrane region" description="Helical" evidence="6">
    <location>
        <begin position="119"/>
        <end position="136"/>
    </location>
</feature>
<keyword evidence="2 6" id="KW-0812">Transmembrane</keyword>
<evidence type="ECO:0000256" key="6">
    <source>
        <dbReference type="SAM" id="Phobius"/>
    </source>
</evidence>
<dbReference type="EMBL" id="CP114014">
    <property type="protein sequence ID" value="XAY07937.1"/>
    <property type="molecule type" value="Genomic_DNA"/>
</dbReference>
<evidence type="ECO:0000256" key="3">
    <source>
        <dbReference type="ARBA" id="ARBA00022989"/>
    </source>
</evidence>
<feature type="domain" description="O-antigen ligase-related" evidence="7">
    <location>
        <begin position="306"/>
        <end position="456"/>
    </location>
</feature>
<keyword evidence="3 6" id="KW-1133">Transmembrane helix</keyword>